<dbReference type="InterPro" id="IPR036179">
    <property type="entry name" value="Ig-like_dom_sf"/>
</dbReference>
<dbReference type="AlphaFoldDB" id="A0A448WVF0"/>
<dbReference type="Pfam" id="PF13927">
    <property type="entry name" value="Ig_3"/>
    <property type="match status" value="1"/>
</dbReference>
<dbReference type="GO" id="GO:0007411">
    <property type="term" value="P:axon guidance"/>
    <property type="evidence" value="ECO:0007669"/>
    <property type="project" value="TreeGrafter"/>
</dbReference>
<dbReference type="PANTHER" id="PTHR10075">
    <property type="entry name" value="BASIGIN RELATED"/>
    <property type="match status" value="1"/>
</dbReference>
<dbReference type="GO" id="GO:0098632">
    <property type="term" value="F:cell-cell adhesion mediator activity"/>
    <property type="evidence" value="ECO:0007669"/>
    <property type="project" value="TreeGrafter"/>
</dbReference>
<evidence type="ECO:0000313" key="3">
    <source>
        <dbReference type="EMBL" id="VEL21157.1"/>
    </source>
</evidence>
<dbReference type="Gene3D" id="2.60.40.10">
    <property type="entry name" value="Immunoglobulins"/>
    <property type="match status" value="2"/>
</dbReference>
<feature type="domain" description="Ig-like" evidence="2">
    <location>
        <begin position="1"/>
        <end position="107"/>
    </location>
</feature>
<dbReference type="PROSITE" id="PS50835">
    <property type="entry name" value="IG_LIKE"/>
    <property type="match status" value="2"/>
</dbReference>
<reference evidence="3" key="1">
    <citation type="submission" date="2018-11" db="EMBL/GenBank/DDBJ databases">
        <authorList>
            <consortium name="Pathogen Informatics"/>
        </authorList>
    </citation>
    <scope>NUCLEOTIDE SEQUENCE</scope>
</reference>
<name>A0A448WVF0_9PLAT</name>
<dbReference type="GO" id="GO:0070593">
    <property type="term" value="P:dendrite self-avoidance"/>
    <property type="evidence" value="ECO:0007669"/>
    <property type="project" value="TreeGrafter"/>
</dbReference>
<evidence type="ECO:0000313" key="4">
    <source>
        <dbReference type="Proteomes" id="UP000784294"/>
    </source>
</evidence>
<dbReference type="GO" id="GO:0030424">
    <property type="term" value="C:axon"/>
    <property type="evidence" value="ECO:0007669"/>
    <property type="project" value="TreeGrafter"/>
</dbReference>
<dbReference type="GO" id="GO:0005886">
    <property type="term" value="C:plasma membrane"/>
    <property type="evidence" value="ECO:0007669"/>
    <property type="project" value="TreeGrafter"/>
</dbReference>
<evidence type="ECO:0000256" key="1">
    <source>
        <dbReference type="ARBA" id="ARBA00023319"/>
    </source>
</evidence>
<keyword evidence="1" id="KW-0393">Immunoglobulin domain</keyword>
<keyword evidence="4" id="KW-1185">Reference proteome</keyword>
<comment type="caution">
    <text evidence="3">The sequence shown here is derived from an EMBL/GenBank/DDBJ whole genome shotgun (WGS) entry which is preliminary data.</text>
</comment>
<gene>
    <name evidence="3" type="ORF">PXEA_LOCUS14597</name>
</gene>
<evidence type="ECO:0000259" key="2">
    <source>
        <dbReference type="PROSITE" id="PS50835"/>
    </source>
</evidence>
<dbReference type="SUPFAM" id="SSF48726">
    <property type="entry name" value="Immunoglobulin"/>
    <property type="match status" value="2"/>
</dbReference>
<dbReference type="EMBL" id="CAAALY010049875">
    <property type="protein sequence ID" value="VEL21157.1"/>
    <property type="molecule type" value="Genomic_DNA"/>
</dbReference>
<dbReference type="PANTHER" id="PTHR10075:SF100">
    <property type="entry name" value="FASCICLIN-2"/>
    <property type="match status" value="1"/>
</dbReference>
<dbReference type="InterPro" id="IPR007110">
    <property type="entry name" value="Ig-like_dom"/>
</dbReference>
<dbReference type="OrthoDB" id="5985519at2759"/>
<dbReference type="GO" id="GO:0007156">
    <property type="term" value="P:homophilic cell adhesion via plasma membrane adhesion molecules"/>
    <property type="evidence" value="ECO:0007669"/>
    <property type="project" value="TreeGrafter"/>
</dbReference>
<dbReference type="CDD" id="cd00096">
    <property type="entry name" value="Ig"/>
    <property type="match status" value="1"/>
</dbReference>
<dbReference type="InterPro" id="IPR013783">
    <property type="entry name" value="Ig-like_fold"/>
</dbReference>
<sequence>MLRVVCEAESGIPGPKISWQLNNVSLSQNQGFYTLTESGLFIFNSLKFSSNLLSNAPNSRGYSQTFCNGASLSPADHHCVCREADEGELTCIARNSAGEDRLTFQISVLVPPRVHLPPSNLGYEDKPVTLECTVFGRPEPKVTWEFNGQSIASALGNRAQFVTPAKLTIHSLQVRLRGGRIAIRRKGTDDKS</sequence>
<dbReference type="Proteomes" id="UP000784294">
    <property type="component" value="Unassembled WGS sequence"/>
</dbReference>
<organism evidence="3 4">
    <name type="scientific">Protopolystoma xenopodis</name>
    <dbReference type="NCBI Taxonomy" id="117903"/>
    <lineage>
        <taxon>Eukaryota</taxon>
        <taxon>Metazoa</taxon>
        <taxon>Spiralia</taxon>
        <taxon>Lophotrochozoa</taxon>
        <taxon>Platyhelminthes</taxon>
        <taxon>Monogenea</taxon>
        <taxon>Polyopisthocotylea</taxon>
        <taxon>Polystomatidea</taxon>
        <taxon>Polystomatidae</taxon>
        <taxon>Protopolystoma</taxon>
    </lineage>
</organism>
<protein>
    <recommendedName>
        <fullName evidence="2">Ig-like domain-containing protein</fullName>
    </recommendedName>
</protein>
<accession>A0A448WVF0</accession>
<feature type="domain" description="Ig-like" evidence="2">
    <location>
        <begin position="111"/>
        <end position="192"/>
    </location>
</feature>
<proteinExistence type="predicted"/>